<dbReference type="Gene3D" id="3.30.450.90">
    <property type="match status" value="1"/>
</dbReference>
<evidence type="ECO:0000313" key="4">
    <source>
        <dbReference type="Proteomes" id="UP000307956"/>
    </source>
</evidence>
<evidence type="ECO:0000256" key="1">
    <source>
        <dbReference type="ARBA" id="ARBA00006611"/>
    </source>
</evidence>
<gene>
    <name evidence="3" type="ORF">E6O51_06920</name>
</gene>
<dbReference type="PANTHER" id="PTHR30486">
    <property type="entry name" value="TWITCHING MOTILITY PROTEIN PILT"/>
    <property type="match status" value="1"/>
</dbReference>
<dbReference type="InterPro" id="IPR006321">
    <property type="entry name" value="PilT/PilU"/>
</dbReference>
<proteinExistence type="inferred from homology"/>
<comment type="similarity">
    <text evidence="1">Belongs to the GSP E family.</text>
</comment>
<dbReference type="SUPFAM" id="SSF52540">
    <property type="entry name" value="P-loop containing nucleoside triphosphate hydrolases"/>
    <property type="match status" value="1"/>
</dbReference>
<dbReference type="Gene3D" id="3.40.50.300">
    <property type="entry name" value="P-loop containing nucleotide triphosphate hydrolases"/>
    <property type="match status" value="1"/>
</dbReference>
<evidence type="ECO:0000259" key="2">
    <source>
        <dbReference type="PROSITE" id="PS00662"/>
    </source>
</evidence>
<dbReference type="InterPro" id="IPR001482">
    <property type="entry name" value="T2SS/T4SS_dom"/>
</dbReference>
<protein>
    <submittedName>
        <fullName evidence="3">PilT/PilU family type 4a pilus ATPase</fullName>
    </submittedName>
</protein>
<dbReference type="Pfam" id="PF00437">
    <property type="entry name" value="T2SSE"/>
    <property type="match status" value="1"/>
</dbReference>
<comment type="caution">
    <text evidence="3">The sequence shown here is derived from an EMBL/GenBank/DDBJ whole genome shotgun (WGS) entry which is preliminary data.</text>
</comment>
<dbReference type="PROSITE" id="PS00662">
    <property type="entry name" value="T2SP_E"/>
    <property type="match status" value="1"/>
</dbReference>
<dbReference type="Proteomes" id="UP000307956">
    <property type="component" value="Unassembled WGS sequence"/>
</dbReference>
<feature type="domain" description="Bacterial type II secretion system protein E" evidence="2">
    <location>
        <begin position="201"/>
        <end position="215"/>
    </location>
</feature>
<sequence>MHDSAPALDDFNALLDQAVAAGASDLHLAAGRVPLLRVHGDLQALDRPPWPAAAMEALRTHFAHGGRGAEWARNGSLDAGHTTPGGERFRLNLFRGLGREGLVARHLDNRFRTMAQLGLPERLHELSHLRDGLVLVTGATGSGKSTTLASLIDAINRHYPYHILTIEDPVEFVHEPARAAVTHRELHTDVPDFASAVRAGLREDPDVILIGELRDLETMGAAITAAETGHLVFSSLHTADTVGTVERLTGVFPGDEQEAIRYRLSLTLRAVVSQRLVRRRDGAGRAPLVEILIVTAAVSNLIATGRTKQIYSAIEGGGGLGMQTFDQSLAGAVRSGVLRAEDARAMARDGQAFDKLVARAAPRTTGGLRGSQ</sequence>
<evidence type="ECO:0000313" key="3">
    <source>
        <dbReference type="EMBL" id="THF62684.1"/>
    </source>
</evidence>
<dbReference type="NCBIfam" id="TIGR01420">
    <property type="entry name" value="pilT_fam"/>
    <property type="match status" value="1"/>
</dbReference>
<keyword evidence="4" id="KW-1185">Reference proteome</keyword>
<name>A0A4S4ATA6_9RHOO</name>
<reference evidence="3 4" key="1">
    <citation type="submission" date="2019-04" db="EMBL/GenBank/DDBJ databases">
        <title>Azoarcus rhizosphaerae sp. nov. isolated from rhizosphere of Ficus religiosa.</title>
        <authorList>
            <person name="Lin S.-Y."/>
            <person name="Hameed A."/>
            <person name="Hsu Y.-H."/>
            <person name="Young C.-C."/>
        </authorList>
    </citation>
    <scope>NUCLEOTIDE SEQUENCE [LARGE SCALE GENOMIC DNA]</scope>
    <source>
        <strain evidence="3 4">CC-YHH848</strain>
    </source>
</reference>
<accession>A0A4S4ATA6</accession>
<dbReference type="AlphaFoldDB" id="A0A4S4ATA6"/>
<organism evidence="3 4">
    <name type="scientific">Pseudothauera rhizosphaerae</name>
    <dbReference type="NCBI Taxonomy" id="2565932"/>
    <lineage>
        <taxon>Bacteria</taxon>
        <taxon>Pseudomonadati</taxon>
        <taxon>Pseudomonadota</taxon>
        <taxon>Betaproteobacteria</taxon>
        <taxon>Rhodocyclales</taxon>
        <taxon>Zoogloeaceae</taxon>
        <taxon>Pseudothauera</taxon>
    </lineage>
</organism>
<dbReference type="GO" id="GO:0016887">
    <property type="term" value="F:ATP hydrolysis activity"/>
    <property type="evidence" value="ECO:0007669"/>
    <property type="project" value="InterPro"/>
</dbReference>
<dbReference type="OrthoDB" id="6189814at2"/>
<dbReference type="InterPro" id="IPR027417">
    <property type="entry name" value="P-loop_NTPase"/>
</dbReference>
<dbReference type="RefSeq" id="WP_136384237.1">
    <property type="nucleotide sequence ID" value="NZ_SSOD01000004.1"/>
</dbReference>
<dbReference type="EMBL" id="SSOD01000004">
    <property type="protein sequence ID" value="THF62684.1"/>
    <property type="molecule type" value="Genomic_DNA"/>
</dbReference>
<dbReference type="InterPro" id="IPR050921">
    <property type="entry name" value="T4SS_GSP_E_ATPase"/>
</dbReference>
<dbReference type="GO" id="GO:0005524">
    <property type="term" value="F:ATP binding"/>
    <property type="evidence" value="ECO:0007669"/>
    <property type="project" value="InterPro"/>
</dbReference>
<dbReference type="CDD" id="cd01131">
    <property type="entry name" value="PilT"/>
    <property type="match status" value="1"/>
</dbReference>